<evidence type="ECO:0000313" key="4">
    <source>
        <dbReference type="Proteomes" id="UP000509513"/>
    </source>
</evidence>
<name>A0A7L5JM19_9BACT</name>
<evidence type="ECO:0000313" key="3">
    <source>
        <dbReference type="EMBL" id="QKJ26177.1"/>
    </source>
</evidence>
<evidence type="ECO:0000256" key="1">
    <source>
        <dbReference type="SAM" id="Coils"/>
    </source>
</evidence>
<dbReference type="PANTHER" id="PTHR32114:SF2">
    <property type="entry name" value="ABC TRANSPORTER ABCH.3"/>
    <property type="match status" value="1"/>
</dbReference>
<protein>
    <submittedName>
        <fullName evidence="3">AAA domain-containing protein</fullName>
    </submittedName>
</protein>
<keyword evidence="1" id="KW-0175">Coiled coil</keyword>
<proteinExistence type="predicted"/>
<dbReference type="PANTHER" id="PTHR32114">
    <property type="entry name" value="ABC TRANSPORTER ABCH.3"/>
    <property type="match status" value="1"/>
</dbReference>
<dbReference type="SUPFAM" id="SSF52540">
    <property type="entry name" value="P-loop containing nucleoside triphosphate hydrolases"/>
    <property type="match status" value="1"/>
</dbReference>
<reference evidence="3 4" key="1">
    <citation type="submission" date="2020-05" db="EMBL/GenBank/DDBJ databases">
        <title>Complete genome sequencing of Campylobacter and Arcobacter type strains.</title>
        <authorList>
            <person name="Miller W.G."/>
            <person name="Yee E."/>
        </authorList>
    </citation>
    <scope>NUCLEOTIDE SEQUENCE [LARGE SCALE GENOMIC DNA]</scope>
    <source>
        <strain evidence="3 4">LMG 21996</strain>
    </source>
</reference>
<dbReference type="EMBL" id="CP054051">
    <property type="protein sequence ID" value="QKJ26177.1"/>
    <property type="molecule type" value="Genomic_DNA"/>
</dbReference>
<dbReference type="InterPro" id="IPR026866">
    <property type="entry name" value="CR006_AAA"/>
</dbReference>
<gene>
    <name evidence="3" type="ORF">ACBT_0193</name>
</gene>
<feature type="domain" description="Protein CR006 P-loop" evidence="2">
    <location>
        <begin position="10"/>
        <end position="725"/>
    </location>
</feature>
<dbReference type="KEGG" id="acib:ACBT_0193"/>
<evidence type="ECO:0000259" key="2">
    <source>
        <dbReference type="Pfam" id="PF13166"/>
    </source>
</evidence>
<sequence length="745" mass="87464">MINNIELKNIATYDEAGTSLNNLKEINFIYGANGSGKTTVSNLMNNPQDVKYRDCNIIWKDGYIVDTMVYNKSFKETNFNSSNHIKGVFTLGQATDDDIKLIDEKKEQLEAIKIQGTGYKKKLEDLKGTRESLGKIQDLENEFKEFCWTKIYKPYEETFKEAFKGFMQKQTFTDKILSEFANNQVTILSIDELKKKAQTIFGETPKHLNLISTISFDELNNIENEDIWNKKIIGKSDVDIARLIQYLNINDWVNQGKGYLKDDNICPFCQKETITDDFRQQLEKYFDTTYVDLINKIKKYQQDYDLHSSNIIEQLNYIEHEQKQNNNSKLDLEKFSIYIKTLISQINSNKENLQSKIKEPSRSLELTSTKEQFENIKVAIDSANEEIKKHNKIVANYQTEKTNLICAIWKFLVKSFEDEIKEYTKKHKGLEKGIDSLTIQYNKKRQEYRELSQEIKDLEKNVTSVQPTIDEINKLLNYYGFLNFEIVPSQTEINQYQIKREDGTLAQETLSEGEITFITFLYYYQLTKGAVKEDEVSNNRILIIDDPISSLDSNILFVVSTLLKKIINDVRNGISNIKQVIILTHNVYFYKEVSFIDGRDTGRRNDTYFWILRKNNKVSKFYPYDTNPIKTSYELLWQELRDKEKSSNITLQNTMRRIIENYFKILGNFSDDKLIKNFEEYEEQVICRSLISWINDGSHSISDDLFIESHDDTIDKYLEVFKKIFIFTDHEGHYKMMMGIDELNI</sequence>
<organism evidence="3 4">
    <name type="scientific">Aliarcobacter cibarius</name>
    <dbReference type="NCBI Taxonomy" id="255507"/>
    <lineage>
        <taxon>Bacteria</taxon>
        <taxon>Pseudomonadati</taxon>
        <taxon>Campylobacterota</taxon>
        <taxon>Epsilonproteobacteria</taxon>
        <taxon>Campylobacterales</taxon>
        <taxon>Arcobacteraceae</taxon>
        <taxon>Aliarcobacter</taxon>
    </lineage>
</organism>
<dbReference type="Gene3D" id="3.40.50.300">
    <property type="entry name" value="P-loop containing nucleotide triphosphate hydrolases"/>
    <property type="match status" value="2"/>
</dbReference>
<feature type="coiled-coil region" evidence="1">
    <location>
        <begin position="366"/>
        <end position="461"/>
    </location>
</feature>
<dbReference type="Pfam" id="PF13166">
    <property type="entry name" value="AAA_13"/>
    <property type="match status" value="1"/>
</dbReference>
<dbReference type="InterPro" id="IPR027417">
    <property type="entry name" value="P-loop_NTPase"/>
</dbReference>
<dbReference type="Proteomes" id="UP000509513">
    <property type="component" value="Chromosome"/>
</dbReference>
<accession>A0A7L5JM19</accession>
<dbReference type="RefSeq" id="WP_176325367.1">
    <property type="nucleotide sequence ID" value="NZ_CP054051.1"/>
</dbReference>
<dbReference type="AlphaFoldDB" id="A0A7L5JM19"/>